<accession>A0ABY3SE05</accession>
<protein>
    <submittedName>
        <fullName evidence="1">Uncharacterized protein</fullName>
    </submittedName>
</protein>
<organism evidence="1 2">
    <name type="scientific">Paenibacillus hexagrammi</name>
    <dbReference type="NCBI Taxonomy" id="2908839"/>
    <lineage>
        <taxon>Bacteria</taxon>
        <taxon>Bacillati</taxon>
        <taxon>Bacillota</taxon>
        <taxon>Bacilli</taxon>
        <taxon>Bacillales</taxon>
        <taxon>Paenibacillaceae</taxon>
        <taxon>Paenibacillus</taxon>
    </lineage>
</organism>
<keyword evidence="2" id="KW-1185">Reference proteome</keyword>
<dbReference type="RefSeq" id="WP_235118556.1">
    <property type="nucleotide sequence ID" value="NZ_CP090978.1"/>
</dbReference>
<reference evidence="1 2" key="1">
    <citation type="journal article" date="2024" name="Int. J. Syst. Evol. Microbiol.">
        <title>Paenibacillus hexagrammi sp. nov., a novel bacterium isolated from the gut content of Hexagrammos agrammus.</title>
        <authorList>
            <person name="Jung H.K."/>
            <person name="Kim D.G."/>
            <person name="Zin H."/>
            <person name="Park J."/>
            <person name="Jung H."/>
            <person name="Kim Y.O."/>
            <person name="Kong H.J."/>
            <person name="Kim J.W."/>
            <person name="Kim Y.S."/>
        </authorList>
    </citation>
    <scope>NUCLEOTIDE SEQUENCE [LARGE SCALE GENOMIC DNA]</scope>
    <source>
        <strain evidence="1 2">YPD9-1</strain>
    </source>
</reference>
<dbReference type="Proteomes" id="UP001649230">
    <property type="component" value="Chromosome"/>
</dbReference>
<dbReference type="EMBL" id="CP090978">
    <property type="protein sequence ID" value="UJF32212.1"/>
    <property type="molecule type" value="Genomic_DNA"/>
</dbReference>
<sequence>MSPEVAKLKYPSNRRPNLILTDESTSVNLAFNYSETLLDDEDVEDFTKAMGQMLKRSQPAAQWLKEEVVEIHGKPVGYSSFVIPVVDSELYQLIFYVSLEGKALLCTFNCLKDQMKGWERTAEGMMFSLQSIHKKEEAAE</sequence>
<proteinExistence type="predicted"/>
<dbReference type="Gene3D" id="3.40.1000.10">
    <property type="entry name" value="Mog1/PsbP, alpha/beta/alpha sandwich"/>
    <property type="match status" value="1"/>
</dbReference>
<name>A0ABY3SE05_9BACL</name>
<evidence type="ECO:0000313" key="1">
    <source>
        <dbReference type="EMBL" id="UJF32212.1"/>
    </source>
</evidence>
<gene>
    <name evidence="1" type="ORF">L0M14_21175</name>
</gene>
<evidence type="ECO:0000313" key="2">
    <source>
        <dbReference type="Proteomes" id="UP001649230"/>
    </source>
</evidence>